<evidence type="ECO:0008006" key="3">
    <source>
        <dbReference type="Google" id="ProtNLM"/>
    </source>
</evidence>
<evidence type="ECO:0000313" key="1">
    <source>
        <dbReference type="EMBL" id="PHT78407.1"/>
    </source>
</evidence>
<organism evidence="1 2">
    <name type="scientific">Capsicum annuum</name>
    <name type="common">Capsicum pepper</name>
    <dbReference type="NCBI Taxonomy" id="4072"/>
    <lineage>
        <taxon>Eukaryota</taxon>
        <taxon>Viridiplantae</taxon>
        <taxon>Streptophyta</taxon>
        <taxon>Embryophyta</taxon>
        <taxon>Tracheophyta</taxon>
        <taxon>Spermatophyta</taxon>
        <taxon>Magnoliopsida</taxon>
        <taxon>eudicotyledons</taxon>
        <taxon>Gunneridae</taxon>
        <taxon>Pentapetalae</taxon>
        <taxon>asterids</taxon>
        <taxon>lamiids</taxon>
        <taxon>Solanales</taxon>
        <taxon>Solanaceae</taxon>
        <taxon>Solanoideae</taxon>
        <taxon>Capsiceae</taxon>
        <taxon>Capsicum</taxon>
    </lineage>
</organism>
<dbReference type="STRING" id="4072.A0A2G2Z8S4"/>
<accession>A0A2G2Z8S4</accession>
<sequence>MFSFTSMSGKVDVSVNQSHGPRTFKLSGQNYHQIGSLLPPEGSNPKFTQLYIYDTGNKVKNRIHAVRRGQNVSKLHTEIISDLKQMLDEHNVLAKTFIMATDLF</sequence>
<dbReference type="Gramene" id="PHT78407">
    <property type="protein sequence ID" value="PHT78407"/>
    <property type="gene ID" value="T459_16459"/>
</dbReference>
<evidence type="ECO:0000313" key="2">
    <source>
        <dbReference type="Proteomes" id="UP000222542"/>
    </source>
</evidence>
<dbReference type="PANTHER" id="PTHR45786">
    <property type="entry name" value="DNA BINDING PROTEIN-LIKE"/>
    <property type="match status" value="1"/>
</dbReference>
<comment type="caution">
    <text evidence="1">The sequence shown here is derived from an EMBL/GenBank/DDBJ whole genome shotgun (WGS) entry which is preliminary data.</text>
</comment>
<dbReference type="EMBL" id="AYRZ02000006">
    <property type="protein sequence ID" value="PHT78407.1"/>
    <property type="molecule type" value="Genomic_DNA"/>
</dbReference>
<reference evidence="1 2" key="2">
    <citation type="journal article" date="2017" name="Genome Biol.">
        <title>New reference genome sequences of hot pepper reveal the massive evolution of plant disease-resistance genes by retroduplication.</title>
        <authorList>
            <person name="Kim S."/>
            <person name="Park J."/>
            <person name="Yeom S.I."/>
            <person name="Kim Y.M."/>
            <person name="Seo E."/>
            <person name="Kim K.T."/>
            <person name="Kim M.S."/>
            <person name="Lee J.M."/>
            <person name="Cheong K."/>
            <person name="Shin H.S."/>
            <person name="Kim S.B."/>
            <person name="Han K."/>
            <person name="Lee J."/>
            <person name="Park M."/>
            <person name="Lee H.A."/>
            <person name="Lee H.Y."/>
            <person name="Lee Y."/>
            <person name="Oh S."/>
            <person name="Lee J.H."/>
            <person name="Choi E."/>
            <person name="Choi E."/>
            <person name="Lee S.E."/>
            <person name="Jeon J."/>
            <person name="Kim H."/>
            <person name="Choi G."/>
            <person name="Song H."/>
            <person name="Lee J."/>
            <person name="Lee S.C."/>
            <person name="Kwon J.K."/>
            <person name="Lee H.Y."/>
            <person name="Koo N."/>
            <person name="Hong Y."/>
            <person name="Kim R.W."/>
            <person name="Kang W.H."/>
            <person name="Huh J.H."/>
            <person name="Kang B.C."/>
            <person name="Yang T.J."/>
            <person name="Lee Y.H."/>
            <person name="Bennetzen J.L."/>
            <person name="Choi D."/>
        </authorList>
    </citation>
    <scope>NUCLEOTIDE SEQUENCE [LARGE SCALE GENOMIC DNA]</scope>
    <source>
        <strain evidence="2">cv. CM334</strain>
    </source>
</reference>
<reference evidence="1 2" key="1">
    <citation type="journal article" date="2014" name="Nat. Genet.">
        <title>Genome sequence of the hot pepper provides insights into the evolution of pungency in Capsicum species.</title>
        <authorList>
            <person name="Kim S."/>
            <person name="Park M."/>
            <person name="Yeom S.I."/>
            <person name="Kim Y.M."/>
            <person name="Lee J.M."/>
            <person name="Lee H.A."/>
            <person name="Seo E."/>
            <person name="Choi J."/>
            <person name="Cheong K."/>
            <person name="Kim K.T."/>
            <person name="Jung K."/>
            <person name="Lee G.W."/>
            <person name="Oh S.K."/>
            <person name="Bae C."/>
            <person name="Kim S.B."/>
            <person name="Lee H.Y."/>
            <person name="Kim S.Y."/>
            <person name="Kim M.S."/>
            <person name="Kang B.C."/>
            <person name="Jo Y.D."/>
            <person name="Yang H.B."/>
            <person name="Jeong H.J."/>
            <person name="Kang W.H."/>
            <person name="Kwon J.K."/>
            <person name="Shin C."/>
            <person name="Lim J.Y."/>
            <person name="Park J.H."/>
            <person name="Huh J.H."/>
            <person name="Kim J.S."/>
            <person name="Kim B.D."/>
            <person name="Cohen O."/>
            <person name="Paran I."/>
            <person name="Suh M.C."/>
            <person name="Lee S.B."/>
            <person name="Kim Y.K."/>
            <person name="Shin Y."/>
            <person name="Noh S.J."/>
            <person name="Park J."/>
            <person name="Seo Y.S."/>
            <person name="Kwon S.Y."/>
            <person name="Kim H.A."/>
            <person name="Park J.M."/>
            <person name="Kim H.J."/>
            <person name="Choi S.B."/>
            <person name="Bosland P.W."/>
            <person name="Reeves G."/>
            <person name="Jo S.H."/>
            <person name="Lee B.W."/>
            <person name="Cho H.T."/>
            <person name="Choi H.S."/>
            <person name="Lee M.S."/>
            <person name="Yu Y."/>
            <person name="Do Choi Y."/>
            <person name="Park B.S."/>
            <person name="van Deynze A."/>
            <person name="Ashrafi H."/>
            <person name="Hill T."/>
            <person name="Kim W.T."/>
            <person name="Pai H.S."/>
            <person name="Ahn H.K."/>
            <person name="Yeam I."/>
            <person name="Giovannoni J.J."/>
            <person name="Rose J.K."/>
            <person name="Sorensen I."/>
            <person name="Lee S.J."/>
            <person name="Kim R.W."/>
            <person name="Choi I.Y."/>
            <person name="Choi B.S."/>
            <person name="Lim J.S."/>
            <person name="Lee Y.H."/>
            <person name="Choi D."/>
        </authorList>
    </citation>
    <scope>NUCLEOTIDE SEQUENCE [LARGE SCALE GENOMIC DNA]</scope>
    <source>
        <strain evidence="2">cv. CM334</strain>
    </source>
</reference>
<dbReference type="OMA" id="FIMATDL"/>
<gene>
    <name evidence="1" type="ORF">T459_16459</name>
</gene>
<proteinExistence type="predicted"/>
<name>A0A2G2Z8S4_CAPAN</name>
<protein>
    <recommendedName>
        <fullName evidence="3">Helitron helicase-like domain-containing protein</fullName>
    </recommendedName>
</protein>
<dbReference type="PANTHER" id="PTHR45786:SF66">
    <property type="entry name" value="HOOK MOTIF PROTEIN, PUTATIVE-RELATED"/>
    <property type="match status" value="1"/>
</dbReference>
<keyword evidence="2" id="KW-1185">Reference proteome</keyword>
<dbReference type="AlphaFoldDB" id="A0A2G2Z8S4"/>
<dbReference type="Proteomes" id="UP000222542">
    <property type="component" value="Unassembled WGS sequence"/>
</dbReference>